<evidence type="ECO:0000313" key="1">
    <source>
        <dbReference type="EMBL" id="MBS6622323.1"/>
    </source>
</evidence>
<organism evidence="1 2">
    <name type="scientific">Faecalibacterium prausnitzii</name>
    <dbReference type="NCBI Taxonomy" id="853"/>
    <lineage>
        <taxon>Bacteria</taxon>
        <taxon>Bacillati</taxon>
        <taxon>Bacillota</taxon>
        <taxon>Clostridia</taxon>
        <taxon>Eubacteriales</taxon>
        <taxon>Oscillospiraceae</taxon>
        <taxon>Faecalibacterium</taxon>
    </lineage>
</organism>
<protein>
    <submittedName>
        <fullName evidence="1">Uncharacterized protein</fullName>
    </submittedName>
</protein>
<gene>
    <name evidence="1" type="ORF">KH315_09225</name>
</gene>
<proteinExistence type="predicted"/>
<sequence length="83" mass="9725">METESKRWKLGDDVSAEDNILDGFTFKDLILAVHCNCESITPEAVRREAAEILEERMQDYRFLLRNNIEEIMTEAKKGRAQYE</sequence>
<dbReference type="Proteomes" id="UP000811365">
    <property type="component" value="Unassembled WGS sequence"/>
</dbReference>
<dbReference type="EMBL" id="JAGZYH010000033">
    <property type="protein sequence ID" value="MBS6622323.1"/>
    <property type="molecule type" value="Genomic_DNA"/>
</dbReference>
<dbReference type="AlphaFoldDB" id="A0A9E1GL18"/>
<accession>A0A9E1GL18</accession>
<name>A0A9E1GL18_9FIRM</name>
<comment type="caution">
    <text evidence="1">The sequence shown here is derived from an EMBL/GenBank/DDBJ whole genome shotgun (WGS) entry which is preliminary data.</text>
</comment>
<reference evidence="1" key="1">
    <citation type="submission" date="2021-02" db="EMBL/GenBank/DDBJ databases">
        <title>Infant gut strain persistence is associated with maternal origin, phylogeny, and functional potential including surface adhesion and iron acquisition.</title>
        <authorList>
            <person name="Lou Y.C."/>
        </authorList>
    </citation>
    <scope>NUCLEOTIDE SEQUENCE</scope>
    <source>
        <strain evidence="1">L2_039_000G1_dasL2_039_000G1_maxbin2.maxbin.077</strain>
    </source>
</reference>
<evidence type="ECO:0000313" key="2">
    <source>
        <dbReference type="Proteomes" id="UP000811365"/>
    </source>
</evidence>